<reference evidence="1" key="1">
    <citation type="submission" date="2021-06" db="EMBL/GenBank/DDBJ databases">
        <authorList>
            <person name="Kallberg Y."/>
            <person name="Tangrot J."/>
            <person name="Rosling A."/>
        </authorList>
    </citation>
    <scope>NUCLEOTIDE SEQUENCE</scope>
    <source>
        <strain evidence="1">MA461A</strain>
    </source>
</reference>
<proteinExistence type="predicted"/>
<evidence type="ECO:0000313" key="2">
    <source>
        <dbReference type="Proteomes" id="UP000789920"/>
    </source>
</evidence>
<accession>A0ACA9SYY6</accession>
<keyword evidence="2" id="KW-1185">Reference proteome</keyword>
<feature type="non-terminal residue" evidence="1">
    <location>
        <position position="161"/>
    </location>
</feature>
<gene>
    <name evidence="1" type="ORF">RPERSI_LOCUS36293</name>
</gene>
<dbReference type="EMBL" id="CAJVQC010172966">
    <property type="protein sequence ID" value="CAG8850851.1"/>
    <property type="molecule type" value="Genomic_DNA"/>
</dbReference>
<name>A0ACA9SYY6_9GLOM</name>
<evidence type="ECO:0000313" key="1">
    <source>
        <dbReference type="EMBL" id="CAG8850851.1"/>
    </source>
</evidence>
<organism evidence="1 2">
    <name type="scientific">Racocetra persica</name>
    <dbReference type="NCBI Taxonomy" id="160502"/>
    <lineage>
        <taxon>Eukaryota</taxon>
        <taxon>Fungi</taxon>
        <taxon>Fungi incertae sedis</taxon>
        <taxon>Mucoromycota</taxon>
        <taxon>Glomeromycotina</taxon>
        <taxon>Glomeromycetes</taxon>
        <taxon>Diversisporales</taxon>
        <taxon>Gigasporaceae</taxon>
        <taxon>Racocetra</taxon>
    </lineage>
</organism>
<comment type="caution">
    <text evidence="1">The sequence shown here is derived from an EMBL/GenBank/DDBJ whole genome shotgun (WGS) entry which is preliminary data.</text>
</comment>
<feature type="non-terminal residue" evidence="1">
    <location>
        <position position="1"/>
    </location>
</feature>
<protein>
    <submittedName>
        <fullName evidence="1">9091_t:CDS:1</fullName>
    </submittedName>
</protein>
<sequence length="161" mass="19034">QILCIEHADYAPGMCNCGEENEKKYCFFIQVRIRDFHLKSLMDTMDYTAQQAERDIEYISTYLEESTTLSVKVLEDIYIRVKECGYDFELSELGHFIEQSQIWFIRLIELCFEVAQNIWPSSYRNTAINIFDIGDFLGKWEKRARSCLSTTDLPPLNQKHY</sequence>
<dbReference type="Proteomes" id="UP000789920">
    <property type="component" value="Unassembled WGS sequence"/>
</dbReference>